<reference evidence="2" key="1">
    <citation type="journal article" date="2018" name="Genome Res.">
        <title>The genomic architecture and molecular evolution of ant odorant receptors.</title>
        <authorList>
            <person name="McKenzie S.K."/>
            <person name="Kronauer D.J.C."/>
        </authorList>
    </citation>
    <scope>NUCLEOTIDE SEQUENCE [LARGE SCALE GENOMIC DNA]</scope>
    <source>
        <strain evidence="2">Clonal line C1</strain>
    </source>
</reference>
<evidence type="ECO:0000256" key="1">
    <source>
        <dbReference type="SAM" id="MobiDB-lite"/>
    </source>
</evidence>
<dbReference type="Proteomes" id="UP000279307">
    <property type="component" value="Chromosome 8"/>
</dbReference>
<feature type="compositionally biased region" description="Basic residues" evidence="1">
    <location>
        <begin position="44"/>
        <end position="54"/>
    </location>
</feature>
<proteinExistence type="predicted"/>
<name>A0A3L8DHF2_OOCBI</name>
<reference evidence="2" key="2">
    <citation type="submission" date="2018-07" db="EMBL/GenBank/DDBJ databases">
        <authorList>
            <person name="Mckenzie S.K."/>
            <person name="Kronauer D.J.C."/>
        </authorList>
    </citation>
    <scope>NUCLEOTIDE SEQUENCE</scope>
    <source>
        <strain evidence="2">Clonal line C1</strain>
    </source>
</reference>
<gene>
    <name evidence="2" type="ORF">DMN91_008140</name>
</gene>
<feature type="compositionally biased region" description="Basic and acidic residues" evidence="1">
    <location>
        <begin position="1"/>
        <end position="18"/>
    </location>
</feature>
<dbReference type="AlphaFoldDB" id="A0A3L8DHF2"/>
<dbReference type="EMBL" id="QOIP01000008">
    <property type="protein sequence ID" value="RLU19583.1"/>
    <property type="molecule type" value="Genomic_DNA"/>
</dbReference>
<protein>
    <submittedName>
        <fullName evidence="2">Uncharacterized protein</fullName>
    </submittedName>
</protein>
<evidence type="ECO:0000313" key="2">
    <source>
        <dbReference type="EMBL" id="RLU19583.1"/>
    </source>
</evidence>
<comment type="caution">
    <text evidence="2">The sequence shown here is derived from an EMBL/GenBank/DDBJ whole genome shotgun (WGS) entry which is preliminary data.</text>
</comment>
<sequence length="54" mass="6386">MRARGRDRARGDQFEKERKARRRAERRGARDGRVAERASASTSFRRRRNRVGAE</sequence>
<feature type="compositionally biased region" description="Basic and acidic residues" evidence="1">
    <location>
        <begin position="26"/>
        <end position="36"/>
    </location>
</feature>
<accession>A0A3L8DHF2</accession>
<feature type="region of interest" description="Disordered" evidence="1">
    <location>
        <begin position="1"/>
        <end position="54"/>
    </location>
</feature>
<organism evidence="2">
    <name type="scientific">Ooceraea biroi</name>
    <name type="common">Clonal raider ant</name>
    <name type="synonym">Cerapachys biroi</name>
    <dbReference type="NCBI Taxonomy" id="2015173"/>
    <lineage>
        <taxon>Eukaryota</taxon>
        <taxon>Metazoa</taxon>
        <taxon>Ecdysozoa</taxon>
        <taxon>Arthropoda</taxon>
        <taxon>Hexapoda</taxon>
        <taxon>Insecta</taxon>
        <taxon>Pterygota</taxon>
        <taxon>Neoptera</taxon>
        <taxon>Endopterygota</taxon>
        <taxon>Hymenoptera</taxon>
        <taxon>Apocrita</taxon>
        <taxon>Aculeata</taxon>
        <taxon>Formicoidea</taxon>
        <taxon>Formicidae</taxon>
        <taxon>Dorylinae</taxon>
        <taxon>Ooceraea</taxon>
    </lineage>
</organism>